<dbReference type="InterPro" id="IPR015720">
    <property type="entry name" value="Emp24-like"/>
</dbReference>
<dbReference type="SUPFAM" id="SSF101576">
    <property type="entry name" value="Supernatant protein factor (SPF), C-terminal domain"/>
    <property type="match status" value="1"/>
</dbReference>
<feature type="domain" description="GOLD" evidence="11">
    <location>
        <begin position="1"/>
        <end position="70"/>
    </location>
</feature>
<name>A0A9Q0M8S7_BLOTA</name>
<keyword evidence="5" id="KW-0732">Signal</keyword>
<evidence type="ECO:0000313" key="13">
    <source>
        <dbReference type="Proteomes" id="UP001142055"/>
    </source>
</evidence>
<dbReference type="OMA" id="HFDPLMQ"/>
<dbReference type="Pfam" id="PF01105">
    <property type="entry name" value="EMP24_GP25L"/>
    <property type="match status" value="1"/>
</dbReference>
<gene>
    <name evidence="12" type="ORF">RDWZM_005624</name>
</gene>
<evidence type="ECO:0000256" key="8">
    <source>
        <dbReference type="ARBA" id="ARBA00037847"/>
    </source>
</evidence>
<keyword evidence="3" id="KW-0217">Developmental protein</keyword>
<keyword evidence="13" id="KW-1185">Reference proteome</keyword>
<dbReference type="InterPro" id="IPR036598">
    <property type="entry name" value="GOLD_dom_sf"/>
</dbReference>
<accession>A0A9Q0M8S7</accession>
<keyword evidence="7 10" id="KW-0472">Membrane</keyword>
<dbReference type="PROSITE" id="PS50866">
    <property type="entry name" value="GOLD"/>
    <property type="match status" value="1"/>
</dbReference>
<evidence type="ECO:0000313" key="12">
    <source>
        <dbReference type="EMBL" id="KAJ6219812.1"/>
    </source>
</evidence>
<sequence length="162" mass="18694">MGLTFEVAEGGFLDIDVTITGPDQKVIHHEERASNGKYTFAAHMDGEYTYCFSNRMSTMTHKVLMFTMDIHEKEATHSPDSKHESTDHNKLEEQISELTSALIAVKHEQEYMSVRERVHRSINDSTNSRVVMWAAFEALMLTAMSLGQVFYLRRFFEVRRVV</sequence>
<dbReference type="GO" id="GO:0016020">
    <property type="term" value="C:membrane"/>
    <property type="evidence" value="ECO:0007669"/>
    <property type="project" value="UniProtKB-SubCell"/>
</dbReference>
<evidence type="ECO:0000259" key="11">
    <source>
        <dbReference type="PROSITE" id="PS50866"/>
    </source>
</evidence>
<dbReference type="AlphaFoldDB" id="A0A9Q0M8S7"/>
<comment type="similarity">
    <text evidence="2 9">Belongs to the EMP24/GP25L family.</text>
</comment>
<evidence type="ECO:0000256" key="9">
    <source>
        <dbReference type="RuleBase" id="RU003827"/>
    </source>
</evidence>
<evidence type="ECO:0000256" key="4">
    <source>
        <dbReference type="ARBA" id="ARBA00022692"/>
    </source>
</evidence>
<keyword evidence="4 9" id="KW-0812">Transmembrane</keyword>
<evidence type="ECO:0000256" key="6">
    <source>
        <dbReference type="ARBA" id="ARBA00022989"/>
    </source>
</evidence>
<evidence type="ECO:0000256" key="2">
    <source>
        <dbReference type="ARBA" id="ARBA00007104"/>
    </source>
</evidence>
<evidence type="ECO:0000256" key="1">
    <source>
        <dbReference type="ARBA" id="ARBA00004479"/>
    </source>
</evidence>
<evidence type="ECO:0000256" key="3">
    <source>
        <dbReference type="ARBA" id="ARBA00022473"/>
    </source>
</evidence>
<proteinExistence type="inferred from homology"/>
<dbReference type="SMART" id="SM01190">
    <property type="entry name" value="EMP24_GP25L"/>
    <property type="match status" value="1"/>
</dbReference>
<feature type="transmembrane region" description="Helical" evidence="10">
    <location>
        <begin position="130"/>
        <end position="152"/>
    </location>
</feature>
<reference evidence="12" key="1">
    <citation type="submission" date="2022-12" db="EMBL/GenBank/DDBJ databases">
        <title>Genome assemblies of Blomia tropicalis.</title>
        <authorList>
            <person name="Cui Y."/>
        </authorList>
    </citation>
    <scope>NUCLEOTIDE SEQUENCE</scope>
    <source>
        <tissue evidence="12">Adult mites</tissue>
    </source>
</reference>
<dbReference type="GO" id="GO:0012505">
    <property type="term" value="C:endomembrane system"/>
    <property type="evidence" value="ECO:0007669"/>
    <property type="project" value="UniProtKB-SubCell"/>
</dbReference>
<evidence type="ECO:0000256" key="7">
    <source>
        <dbReference type="ARBA" id="ARBA00023136"/>
    </source>
</evidence>
<comment type="subcellular location">
    <subcellularLocation>
        <location evidence="8">Endomembrane system</location>
        <topology evidence="8">Single-pass membrane protein</topology>
    </subcellularLocation>
    <subcellularLocation>
        <location evidence="1 9">Membrane</location>
        <topology evidence="1 9">Single-pass type I membrane protein</topology>
    </subcellularLocation>
</comment>
<dbReference type="PANTHER" id="PTHR22811">
    <property type="entry name" value="TRANSMEMBRANE EMP24 DOMAIN-CONTAINING PROTEIN"/>
    <property type="match status" value="1"/>
</dbReference>
<dbReference type="EMBL" id="JAPWDV010000002">
    <property type="protein sequence ID" value="KAJ6219812.1"/>
    <property type="molecule type" value="Genomic_DNA"/>
</dbReference>
<dbReference type="InterPro" id="IPR009038">
    <property type="entry name" value="GOLD_dom"/>
</dbReference>
<organism evidence="12 13">
    <name type="scientific">Blomia tropicalis</name>
    <name type="common">Mite</name>
    <dbReference type="NCBI Taxonomy" id="40697"/>
    <lineage>
        <taxon>Eukaryota</taxon>
        <taxon>Metazoa</taxon>
        <taxon>Ecdysozoa</taxon>
        <taxon>Arthropoda</taxon>
        <taxon>Chelicerata</taxon>
        <taxon>Arachnida</taxon>
        <taxon>Acari</taxon>
        <taxon>Acariformes</taxon>
        <taxon>Sarcoptiformes</taxon>
        <taxon>Astigmata</taxon>
        <taxon>Glycyphagoidea</taxon>
        <taxon>Echimyopodidae</taxon>
        <taxon>Blomia</taxon>
    </lineage>
</organism>
<evidence type="ECO:0000256" key="5">
    <source>
        <dbReference type="ARBA" id="ARBA00022729"/>
    </source>
</evidence>
<evidence type="ECO:0000256" key="10">
    <source>
        <dbReference type="SAM" id="Phobius"/>
    </source>
</evidence>
<dbReference type="Proteomes" id="UP001142055">
    <property type="component" value="Chromosome 2"/>
</dbReference>
<keyword evidence="6 10" id="KW-1133">Transmembrane helix</keyword>
<protein>
    <recommendedName>
        <fullName evidence="11">GOLD domain-containing protein</fullName>
    </recommendedName>
</protein>
<comment type="caution">
    <text evidence="12">The sequence shown here is derived from an EMBL/GenBank/DDBJ whole genome shotgun (WGS) entry which is preliminary data.</text>
</comment>